<feature type="transmembrane region" description="Helical" evidence="1">
    <location>
        <begin position="221"/>
        <end position="239"/>
    </location>
</feature>
<feature type="transmembrane region" description="Helical" evidence="1">
    <location>
        <begin position="20"/>
        <end position="38"/>
    </location>
</feature>
<gene>
    <name evidence="2" type="ORF">K1718_09120</name>
</gene>
<protein>
    <recommendedName>
        <fullName evidence="4">Glycosyltransferase RgtA/B/C/D-like domain-containing protein</fullName>
    </recommendedName>
</protein>
<feature type="transmembrane region" description="Helical" evidence="1">
    <location>
        <begin position="108"/>
        <end position="128"/>
    </location>
</feature>
<feature type="transmembrane region" description="Helical" evidence="1">
    <location>
        <begin position="388"/>
        <end position="410"/>
    </location>
</feature>
<evidence type="ECO:0008006" key="4">
    <source>
        <dbReference type="Google" id="ProtNLM"/>
    </source>
</evidence>
<reference evidence="2 3" key="1">
    <citation type="submission" date="2023-03" db="EMBL/GenBank/DDBJ databases">
        <title>Roseibium porphyridii sp. nov. and Roseibium rhodosorbium sp. nov. isolated from marine algae, Porphyridium cruentum and Rhodosorus marinus, respectively.</title>
        <authorList>
            <person name="Lee M.W."/>
            <person name="Choi B.J."/>
            <person name="Lee J.K."/>
            <person name="Choi D.G."/>
            <person name="Baek J.H."/>
            <person name="Bayburt H."/>
            <person name="Kim J.M."/>
            <person name="Han D.M."/>
            <person name="Kim K.H."/>
            <person name="Jeon C.O."/>
        </authorList>
    </citation>
    <scope>NUCLEOTIDE SEQUENCE [LARGE SCALE GENOMIC DNA]</scope>
    <source>
        <strain evidence="2 3">KMA01</strain>
    </source>
</reference>
<accession>A0ABY8FBE8</accession>
<dbReference type="RefSeq" id="WP_265683971.1">
    <property type="nucleotide sequence ID" value="NZ_CP120863.1"/>
</dbReference>
<proteinExistence type="predicted"/>
<dbReference type="EMBL" id="CP120863">
    <property type="protein sequence ID" value="WFE91502.1"/>
    <property type="molecule type" value="Genomic_DNA"/>
</dbReference>
<keyword evidence="1" id="KW-1133">Transmembrane helix</keyword>
<evidence type="ECO:0000256" key="1">
    <source>
        <dbReference type="SAM" id="Phobius"/>
    </source>
</evidence>
<feature type="transmembrane region" description="Helical" evidence="1">
    <location>
        <begin position="246"/>
        <end position="263"/>
    </location>
</feature>
<feature type="transmembrane region" description="Helical" evidence="1">
    <location>
        <begin position="149"/>
        <end position="168"/>
    </location>
</feature>
<feature type="transmembrane region" description="Helical" evidence="1">
    <location>
        <begin position="442"/>
        <end position="464"/>
    </location>
</feature>
<evidence type="ECO:0000313" key="2">
    <source>
        <dbReference type="EMBL" id="WFE91502.1"/>
    </source>
</evidence>
<keyword evidence="1" id="KW-0472">Membrane</keyword>
<feature type="transmembrane region" description="Helical" evidence="1">
    <location>
        <begin position="416"/>
        <end position="435"/>
    </location>
</feature>
<dbReference type="Proteomes" id="UP001209803">
    <property type="component" value="Chromosome"/>
</dbReference>
<sequence length="509" mass="55217">MTISSEITGSANPMPLRKSWDLIAIGMVLYALLATGLLKSVDGFPLGQNLYDEYFLALLDGRMDLPARVAQFEGHYTPDGIAYLYHGVGPLIPRFVFGWIWPFETYSLAPLAIWLWSCLGTLGLHAAFHKATSGALEQLGSRGLTLSRMLGIAIWFGSPGFLLCASTSFYHEPIALAFAATSLFILIWANVAFGEWPLWKTALPCAALAALALHARPNVAIGLYFATILSLGLLAWMSLRMHILRIVIALAIMGAGGAGYLGLNAARFGSPTETHGSFSQSDVQYGFVYWGAEDTDSERAQAFKDHGKFNIKRIPHNATIYLFDIPAVTGQLQAVSKAFHASVRSTLAQNLGFIRVESPYVGMVFLWPLWILFAVSAPAAGGQVWRRMAIPLAGGFAIAGLTLAYGTITLRYRVDLWPLLALLALLGASAIAKLFAQGKSGVFLKGALIAAFLIGIAVSASTVAQLRGFQMAPQSKPFWSMEECRHLTGQKDFSDADTERICRPPRIGH</sequence>
<organism evidence="2 3">
    <name type="scientific">Roseibium porphyridii</name>
    <dbReference type="NCBI Taxonomy" id="2866279"/>
    <lineage>
        <taxon>Bacteria</taxon>
        <taxon>Pseudomonadati</taxon>
        <taxon>Pseudomonadota</taxon>
        <taxon>Alphaproteobacteria</taxon>
        <taxon>Hyphomicrobiales</taxon>
        <taxon>Stappiaceae</taxon>
        <taxon>Roseibium</taxon>
    </lineage>
</organism>
<name>A0ABY8FBE8_9HYPH</name>
<keyword evidence="3" id="KW-1185">Reference proteome</keyword>
<evidence type="ECO:0000313" key="3">
    <source>
        <dbReference type="Proteomes" id="UP001209803"/>
    </source>
</evidence>
<feature type="transmembrane region" description="Helical" evidence="1">
    <location>
        <begin position="360"/>
        <end position="381"/>
    </location>
</feature>
<keyword evidence="1" id="KW-0812">Transmembrane</keyword>
<feature type="transmembrane region" description="Helical" evidence="1">
    <location>
        <begin position="174"/>
        <end position="191"/>
    </location>
</feature>